<dbReference type="SUPFAM" id="SSF47413">
    <property type="entry name" value="lambda repressor-like DNA-binding domains"/>
    <property type="match status" value="1"/>
</dbReference>
<name>A0ABS3AVD7_9BACT</name>
<protein>
    <submittedName>
        <fullName evidence="2">Helix-turn-helix transcriptional regulator</fullName>
    </submittedName>
</protein>
<dbReference type="InterPro" id="IPR001387">
    <property type="entry name" value="Cro/C1-type_HTH"/>
</dbReference>
<feature type="domain" description="HTH cro/C1-type" evidence="1">
    <location>
        <begin position="14"/>
        <end position="68"/>
    </location>
</feature>
<accession>A0ABS3AVD7</accession>
<evidence type="ECO:0000259" key="1">
    <source>
        <dbReference type="PROSITE" id="PS50943"/>
    </source>
</evidence>
<dbReference type="PROSITE" id="PS50943">
    <property type="entry name" value="HTH_CROC1"/>
    <property type="match status" value="1"/>
</dbReference>
<dbReference type="InterPro" id="IPR010982">
    <property type="entry name" value="Lambda_DNA-bd_dom_sf"/>
</dbReference>
<dbReference type="Proteomes" id="UP000717534">
    <property type="component" value="Unassembled WGS sequence"/>
</dbReference>
<proteinExistence type="predicted"/>
<dbReference type="Gene3D" id="1.10.260.40">
    <property type="entry name" value="lambda repressor-like DNA-binding domains"/>
    <property type="match status" value="1"/>
</dbReference>
<sequence length="69" mass="8128">MRKKRLILYLGEPLVAARHKKNLTQETLSELTEIPHRHISEMENGKQPIGKKIAKKMPKIFDVDYRVFL</sequence>
<gene>
    <name evidence="2" type="ORF">JYU06_04365</name>
</gene>
<evidence type="ECO:0000313" key="3">
    <source>
        <dbReference type="Proteomes" id="UP000717534"/>
    </source>
</evidence>
<keyword evidence="3" id="KW-1185">Reference proteome</keyword>
<dbReference type="Pfam" id="PF01381">
    <property type="entry name" value="HTH_3"/>
    <property type="match status" value="1"/>
</dbReference>
<dbReference type="SMART" id="SM00530">
    <property type="entry name" value="HTH_XRE"/>
    <property type="match status" value="1"/>
</dbReference>
<comment type="caution">
    <text evidence="2">The sequence shown here is derived from an EMBL/GenBank/DDBJ whole genome shotgun (WGS) entry which is preliminary data.</text>
</comment>
<organism evidence="2 3">
    <name type="scientific">Desulfotalea psychrophila</name>
    <dbReference type="NCBI Taxonomy" id="84980"/>
    <lineage>
        <taxon>Bacteria</taxon>
        <taxon>Pseudomonadati</taxon>
        <taxon>Thermodesulfobacteriota</taxon>
        <taxon>Desulfobulbia</taxon>
        <taxon>Desulfobulbales</taxon>
        <taxon>Desulfocapsaceae</taxon>
        <taxon>Desulfotalea</taxon>
    </lineage>
</organism>
<dbReference type="EMBL" id="JAFITO010000045">
    <property type="protein sequence ID" value="MBN4068733.1"/>
    <property type="molecule type" value="Genomic_DNA"/>
</dbReference>
<evidence type="ECO:0000313" key="2">
    <source>
        <dbReference type="EMBL" id="MBN4068733.1"/>
    </source>
</evidence>
<reference evidence="2 3" key="1">
    <citation type="submission" date="2021-02" db="EMBL/GenBank/DDBJ databases">
        <title>Activity-based single-cell genomes from oceanic crustal fluid captures similar information to metagenomic and metatranscriptomic surveys with orders of magnitude less sampling.</title>
        <authorList>
            <person name="D'Angelo T.S."/>
            <person name="Orcutt B.N."/>
        </authorList>
    </citation>
    <scope>NUCLEOTIDE SEQUENCE [LARGE SCALE GENOMIC DNA]</scope>
    <source>
        <strain evidence="2">AH-315-G02</strain>
    </source>
</reference>
<dbReference type="CDD" id="cd00093">
    <property type="entry name" value="HTH_XRE"/>
    <property type="match status" value="1"/>
</dbReference>